<reference evidence="3" key="1">
    <citation type="journal article" date="2018" name="Sci. Rep.">
        <title>Lignite coal burning seam in the remote Altai Mountains harbors a hydrogen-driven thermophilic microbial community.</title>
        <authorList>
            <person name="Kadnikov V.V."/>
            <person name="Mardanov A.V."/>
            <person name="Ivasenko D.A."/>
            <person name="Antsiferov D.V."/>
            <person name="Beletsky A.V."/>
            <person name="Karnachuk O.V."/>
            <person name="Ravin N.V."/>
        </authorList>
    </citation>
    <scope>NUCLEOTIDE SEQUENCE [LARGE SCALE GENOMIC DNA]</scope>
</reference>
<keyword evidence="1" id="KW-0812">Transmembrane</keyword>
<organism evidence="2 3">
    <name type="scientific">Candidatus Carbonibacillus altaicus</name>
    <dbReference type="NCBI Taxonomy" id="2163959"/>
    <lineage>
        <taxon>Bacteria</taxon>
        <taxon>Bacillati</taxon>
        <taxon>Bacillota</taxon>
        <taxon>Bacilli</taxon>
        <taxon>Bacillales</taxon>
        <taxon>Candidatus Carbonibacillus</taxon>
    </lineage>
</organism>
<keyword evidence="1" id="KW-0472">Membrane</keyword>
<protein>
    <submittedName>
        <fullName evidence="2">Uncharacterized protein</fullName>
    </submittedName>
</protein>
<accession>A0A2R6XX83</accession>
<keyword evidence="1" id="KW-1133">Transmembrane helix</keyword>
<sequence length="85" mass="9886">MFNQYREASYFWDIVGPVSLLFFAIFLILSVHAVKKKSILLLLISVIVTGIVSYITLWSIGRYLFVIMILQFIALGYITYKKFIN</sequence>
<dbReference type="EMBL" id="PEBX01000227">
    <property type="protein sequence ID" value="PTQ55033.1"/>
    <property type="molecule type" value="Genomic_DNA"/>
</dbReference>
<dbReference type="Proteomes" id="UP000244338">
    <property type="component" value="Unassembled WGS sequence"/>
</dbReference>
<feature type="transmembrane region" description="Helical" evidence="1">
    <location>
        <begin position="12"/>
        <end position="31"/>
    </location>
</feature>
<evidence type="ECO:0000313" key="3">
    <source>
        <dbReference type="Proteomes" id="UP000244338"/>
    </source>
</evidence>
<evidence type="ECO:0000256" key="1">
    <source>
        <dbReference type="SAM" id="Phobius"/>
    </source>
</evidence>
<comment type="caution">
    <text evidence="2">The sequence shown here is derived from an EMBL/GenBank/DDBJ whole genome shotgun (WGS) entry which is preliminary data.</text>
</comment>
<dbReference type="AlphaFoldDB" id="A0A2R6XX83"/>
<feature type="transmembrane region" description="Helical" evidence="1">
    <location>
        <begin position="38"/>
        <end position="57"/>
    </location>
</feature>
<proteinExistence type="predicted"/>
<name>A0A2R6XX83_9BACL</name>
<feature type="transmembrane region" description="Helical" evidence="1">
    <location>
        <begin position="63"/>
        <end position="80"/>
    </location>
</feature>
<evidence type="ECO:0000313" key="2">
    <source>
        <dbReference type="EMBL" id="PTQ55033.1"/>
    </source>
</evidence>
<gene>
    <name evidence="2" type="ORF">BSOLF_0956</name>
</gene>